<dbReference type="OrthoDB" id="1551443at2"/>
<keyword evidence="2" id="KW-1185">Reference proteome</keyword>
<evidence type="ECO:0000313" key="1">
    <source>
        <dbReference type="EMBL" id="VIO70469.1"/>
    </source>
</evidence>
<dbReference type="AlphaFoldDB" id="A0A508T6C5"/>
<dbReference type="RefSeq" id="WP_139486086.1">
    <property type="nucleotide sequence ID" value="NZ_CAADFB020000041.1"/>
</dbReference>
<dbReference type="Proteomes" id="UP000328092">
    <property type="component" value="Unassembled WGS sequence"/>
</dbReference>
<comment type="caution">
    <text evidence="1">The sequence shown here is derived from an EMBL/GenBank/DDBJ whole genome shotgun (WGS) entry which is preliminary data.</text>
</comment>
<organism evidence="1 2">
    <name type="scientific">Bradyrhizobium ivorense</name>
    <dbReference type="NCBI Taxonomy" id="2511166"/>
    <lineage>
        <taxon>Bacteria</taxon>
        <taxon>Pseudomonadati</taxon>
        <taxon>Pseudomonadota</taxon>
        <taxon>Alphaproteobacteria</taxon>
        <taxon>Hyphomicrobiales</taxon>
        <taxon>Nitrobacteraceae</taxon>
        <taxon>Bradyrhizobium</taxon>
    </lineage>
</organism>
<gene>
    <name evidence="1" type="ORF">CI1B_31230</name>
</gene>
<accession>A0A508T6C5</accession>
<sequence length="165" mass="18455">MPVRSLPDATLAAIGKEVSQQAIELVAHRPEPWAQPTDCFRNVARKIAESGGSAQCGYTFHHRFAQKIEGLPLYIYLTHHAVWVSPEGDRVDVTPYPDPRHAPLDHSKKIKFLPDDTADPIVVRGQPIPLPLRFFAVDDNPELKAYVAELNRKEQEACRNLASQA</sequence>
<protein>
    <submittedName>
        <fullName evidence="1">Uncharacterized protein</fullName>
    </submittedName>
</protein>
<proteinExistence type="predicted"/>
<evidence type="ECO:0000313" key="2">
    <source>
        <dbReference type="Proteomes" id="UP000328092"/>
    </source>
</evidence>
<reference evidence="1" key="1">
    <citation type="submission" date="2019-02" db="EMBL/GenBank/DDBJ databases">
        <authorList>
            <person name="Pothier F.J."/>
        </authorList>
    </citation>
    <scope>NUCLEOTIDE SEQUENCE</scope>
    <source>
        <strain evidence="1">CI-1B</strain>
    </source>
</reference>
<name>A0A508T6C5_9BRAD</name>
<dbReference type="EMBL" id="CAADFC020000011">
    <property type="protein sequence ID" value="VIO70469.1"/>
    <property type="molecule type" value="Genomic_DNA"/>
</dbReference>